<comment type="catalytic activity">
    <reaction evidence="9">
        <text>homogentisate + O2 = 4-maleylacetoacetate + H(+)</text>
        <dbReference type="Rhea" id="RHEA:15449"/>
        <dbReference type="ChEBI" id="CHEBI:15378"/>
        <dbReference type="ChEBI" id="CHEBI:15379"/>
        <dbReference type="ChEBI" id="CHEBI:16169"/>
        <dbReference type="ChEBI" id="CHEBI:17105"/>
        <dbReference type="EC" id="1.13.11.5"/>
    </reaction>
</comment>
<comment type="cofactor">
    <cofactor evidence="1 9 12">
        <name>Fe cation</name>
        <dbReference type="ChEBI" id="CHEBI:24875"/>
    </cofactor>
</comment>
<comment type="subunit">
    <text evidence="9">Hexamer; dimer of trimers.</text>
</comment>
<evidence type="ECO:0000256" key="4">
    <source>
        <dbReference type="ARBA" id="ARBA00022878"/>
    </source>
</evidence>
<dbReference type="FunFam" id="2.60.120.10:FF:000034">
    <property type="entry name" value="Homogentisate 1,2-dioxygenase"/>
    <property type="match status" value="1"/>
</dbReference>
<feature type="binding site" evidence="12">
    <location>
        <position position="332"/>
    </location>
    <ligand>
        <name>Fe cation</name>
        <dbReference type="ChEBI" id="CHEBI:24875"/>
    </ligand>
</feature>
<evidence type="ECO:0000256" key="3">
    <source>
        <dbReference type="ARBA" id="ARBA00022723"/>
    </source>
</evidence>
<gene>
    <name evidence="9" type="primary">hmgA</name>
    <name evidence="15" type="ORF">D0Y96_02535</name>
</gene>
<dbReference type="GO" id="GO:0005737">
    <property type="term" value="C:cytoplasm"/>
    <property type="evidence" value="ECO:0007669"/>
    <property type="project" value="TreeGrafter"/>
</dbReference>
<reference evidence="15 16" key="1">
    <citation type="submission" date="2018-08" db="EMBL/GenBank/DDBJ databases">
        <title>Acidipila sp. 4G-K13, an acidobacterium isolated from forest soil.</title>
        <authorList>
            <person name="Gao Z.-H."/>
            <person name="Qiu L.-H."/>
        </authorList>
    </citation>
    <scope>NUCLEOTIDE SEQUENCE [LARGE SCALE GENOMIC DNA]</scope>
    <source>
        <strain evidence="15 16">4G-K13</strain>
    </source>
</reference>
<evidence type="ECO:0000313" key="16">
    <source>
        <dbReference type="Proteomes" id="UP000264702"/>
    </source>
</evidence>
<dbReference type="GO" id="GO:0006572">
    <property type="term" value="P:L-tyrosine catabolic process"/>
    <property type="evidence" value="ECO:0007669"/>
    <property type="project" value="UniProtKB-UniRule"/>
</dbReference>
<dbReference type="PANTHER" id="PTHR11056:SF0">
    <property type="entry name" value="HOMOGENTISATE 1,2-DIOXYGENASE"/>
    <property type="match status" value="1"/>
</dbReference>
<evidence type="ECO:0000256" key="11">
    <source>
        <dbReference type="PIRSR" id="PIRSR605708-1"/>
    </source>
</evidence>
<comment type="caution">
    <text evidence="9">Lacks conserved residue(s) required for the propagation of feature annotation.</text>
</comment>
<evidence type="ECO:0000256" key="10">
    <source>
        <dbReference type="NCBIfam" id="TIGR01015"/>
    </source>
</evidence>
<evidence type="ECO:0000259" key="14">
    <source>
        <dbReference type="Pfam" id="PF20510"/>
    </source>
</evidence>
<dbReference type="Pfam" id="PF20510">
    <property type="entry name" value="HgmA_N"/>
    <property type="match status" value="1"/>
</dbReference>
<evidence type="ECO:0000259" key="13">
    <source>
        <dbReference type="Pfam" id="PF04209"/>
    </source>
</evidence>
<comment type="function">
    <text evidence="9">Involved in the catabolism of homogentisate (2,5-dihydroxyphenylacetate or 2,5-OH-PhAc), a central intermediate in the degradation of phenylalanine and tyrosine. Catalyzes the oxidative ring cleavage of the aromatic ring of homogentisate to yield maleylacetoacetate.</text>
</comment>
<evidence type="ECO:0000256" key="1">
    <source>
        <dbReference type="ARBA" id="ARBA00001962"/>
    </source>
</evidence>
<dbReference type="InterPro" id="IPR011051">
    <property type="entry name" value="RmlC_Cupin_sf"/>
</dbReference>
<evidence type="ECO:0000256" key="6">
    <source>
        <dbReference type="ARBA" id="ARBA00023002"/>
    </source>
</evidence>
<dbReference type="EMBL" id="QVQT01000001">
    <property type="protein sequence ID" value="RFU18454.1"/>
    <property type="molecule type" value="Genomic_DNA"/>
</dbReference>
<dbReference type="InterPro" id="IPR005708">
    <property type="entry name" value="Homogentis_dOase"/>
</dbReference>
<feature type="domain" description="Homogentisate 1,2-dioxygenase N-terminal" evidence="14">
    <location>
        <begin position="7"/>
        <end position="276"/>
    </location>
</feature>
<evidence type="ECO:0000313" key="15">
    <source>
        <dbReference type="EMBL" id="RFU18454.1"/>
    </source>
</evidence>
<evidence type="ECO:0000256" key="2">
    <source>
        <dbReference type="ARBA" id="ARBA00007757"/>
    </source>
</evidence>
<dbReference type="InterPro" id="IPR014710">
    <property type="entry name" value="RmlC-like_jellyroll"/>
</dbReference>
<dbReference type="AlphaFoldDB" id="A0A372IU74"/>
<evidence type="ECO:0000256" key="5">
    <source>
        <dbReference type="ARBA" id="ARBA00022964"/>
    </source>
</evidence>
<comment type="similarity">
    <text evidence="2 9">Belongs to the homogentisate dioxygenase family.</text>
</comment>
<name>A0A372IU74_9BACT</name>
<keyword evidence="6 9" id="KW-0560">Oxidoreductase</keyword>
<evidence type="ECO:0000256" key="8">
    <source>
        <dbReference type="ARBA" id="ARBA00023232"/>
    </source>
</evidence>
<evidence type="ECO:0000256" key="7">
    <source>
        <dbReference type="ARBA" id="ARBA00023004"/>
    </source>
</evidence>
<sequence>MPLSGLQYQSGFGNEFATEAVAGALPHGQNAPQRSPLSLYTEQISGSPFTAPRPVNRRTWTYRIRPSVTHRPFEEIPAKLMRSGPFTEAPTPPNQMRWDPIPIPSEPADFIDGIVTLGGGGDPALQTGVGIHVYACNASMRNRCFYNADGEMLIVPQDGALTLHTELGVLVAAPGEIVVIPRGIKMRVEIDTPYARGYICENYGLPFRLPDLGPIGANGLANARDFLAPVAAYEDRDGGFRIIGKFLGRLWSAEIDHSPLDVVAWHGNYAPYKYDLKSFNCINSVSFDHPDPSIYTVLTAPSAVAGTANVDFVIFPPRWLVAEHTFRPPWFHRNMMNEFMGLIFGQYDAKAEGFVPGGASLHNCMSGHGPDAETWERASHAELKPQYLSDTLAFMFETQLAVRPTKFALETKILQHEYYECWQGLKKHFKAPQ</sequence>
<keyword evidence="3 9" id="KW-0479">Metal-binding</keyword>
<comment type="caution">
    <text evidence="15">The sequence shown here is derived from an EMBL/GenBank/DDBJ whole genome shotgun (WGS) entry which is preliminary data.</text>
</comment>
<dbReference type="UniPathway" id="UPA00139">
    <property type="reaction ID" value="UER00339"/>
</dbReference>
<keyword evidence="5 9" id="KW-0223">Dioxygenase</keyword>
<dbReference type="SUPFAM" id="SSF51182">
    <property type="entry name" value="RmlC-like cupins"/>
    <property type="match status" value="1"/>
</dbReference>
<evidence type="ECO:0000256" key="12">
    <source>
        <dbReference type="PIRSR" id="PIRSR605708-2"/>
    </source>
</evidence>
<dbReference type="GO" id="GO:0005506">
    <property type="term" value="F:iron ion binding"/>
    <property type="evidence" value="ECO:0007669"/>
    <property type="project" value="UniProtKB-UniRule"/>
</dbReference>
<dbReference type="NCBIfam" id="TIGR01015">
    <property type="entry name" value="hmgA"/>
    <property type="match status" value="1"/>
</dbReference>
<proteinExistence type="inferred from homology"/>
<feature type="binding site" evidence="12">
    <location>
        <position position="368"/>
    </location>
    <ligand>
        <name>Fe cation</name>
        <dbReference type="ChEBI" id="CHEBI:24875"/>
    </ligand>
</feature>
<dbReference type="Proteomes" id="UP000264702">
    <property type="component" value="Unassembled WGS sequence"/>
</dbReference>
<dbReference type="OrthoDB" id="9768662at2"/>
<dbReference type="RefSeq" id="WP_117297749.1">
    <property type="nucleotide sequence ID" value="NZ_QVQT02000001.1"/>
</dbReference>
<keyword evidence="4 9" id="KW-0828">Tyrosine catabolism</keyword>
<feature type="binding site" evidence="9 12">
    <location>
        <position position="368"/>
    </location>
    <ligand>
        <name>homogentisate</name>
        <dbReference type="ChEBI" id="CHEBI:16169"/>
    </ligand>
</feature>
<dbReference type="InterPro" id="IPR046451">
    <property type="entry name" value="HgmA_C"/>
</dbReference>
<keyword evidence="7 9" id="KW-0408">Iron</keyword>
<dbReference type="GO" id="GO:0004411">
    <property type="term" value="F:homogentisate 1,2-dioxygenase activity"/>
    <property type="evidence" value="ECO:0007669"/>
    <property type="project" value="UniProtKB-UniRule"/>
</dbReference>
<evidence type="ECO:0000256" key="9">
    <source>
        <dbReference type="HAMAP-Rule" id="MF_00334"/>
    </source>
</evidence>
<protein>
    <recommendedName>
        <fullName evidence="9 10">Homogentisate 1,2-dioxygenase</fullName>
        <shortName evidence="9">HGDO</shortName>
        <ecNumber evidence="9 10">1.13.11.5</ecNumber>
    </recommendedName>
    <alternativeName>
        <fullName evidence="9">Homogentisate oxygenase</fullName>
    </alternativeName>
    <alternativeName>
        <fullName evidence="9">Homogentisic acid oxidase</fullName>
    </alternativeName>
    <alternativeName>
        <fullName evidence="9">Homogentisicase</fullName>
    </alternativeName>
</protein>
<dbReference type="InterPro" id="IPR022950">
    <property type="entry name" value="Homogentis_dOase_bac"/>
</dbReference>
<keyword evidence="8 9" id="KW-0585">Phenylalanine catabolism</keyword>
<dbReference type="HAMAP" id="MF_00334">
    <property type="entry name" value="Homogentis_dioxygen"/>
    <property type="match status" value="1"/>
</dbReference>
<dbReference type="CDD" id="cd07000">
    <property type="entry name" value="cupin_HGO_N"/>
    <property type="match status" value="1"/>
</dbReference>
<dbReference type="Pfam" id="PF04209">
    <property type="entry name" value="HgmA_C"/>
    <property type="match status" value="1"/>
</dbReference>
<feature type="binding site" evidence="12">
    <location>
        <position position="347"/>
    </location>
    <ligand>
        <name>homogentisate</name>
        <dbReference type="ChEBI" id="CHEBI:16169"/>
    </ligand>
</feature>
<feature type="binding site" evidence="12">
    <location>
        <position position="338"/>
    </location>
    <ligand>
        <name>Fe cation</name>
        <dbReference type="ChEBI" id="CHEBI:24875"/>
    </ligand>
</feature>
<dbReference type="PANTHER" id="PTHR11056">
    <property type="entry name" value="HOMOGENTISATE 1,2-DIOXYGENASE"/>
    <property type="match status" value="1"/>
</dbReference>
<feature type="domain" description="Homogentisate 1,2-dioxygenase C-terminal" evidence="13">
    <location>
        <begin position="278"/>
        <end position="429"/>
    </location>
</feature>
<dbReference type="GO" id="GO:0006559">
    <property type="term" value="P:L-phenylalanine catabolic process"/>
    <property type="evidence" value="ECO:0007669"/>
    <property type="project" value="UniProtKB-UniRule"/>
</dbReference>
<organism evidence="15 16">
    <name type="scientific">Paracidobacterium acidisoli</name>
    <dbReference type="NCBI Taxonomy" id="2303751"/>
    <lineage>
        <taxon>Bacteria</taxon>
        <taxon>Pseudomonadati</taxon>
        <taxon>Acidobacteriota</taxon>
        <taxon>Terriglobia</taxon>
        <taxon>Terriglobales</taxon>
        <taxon>Acidobacteriaceae</taxon>
        <taxon>Paracidobacterium</taxon>
    </lineage>
</organism>
<dbReference type="Gene3D" id="2.60.120.10">
    <property type="entry name" value="Jelly Rolls"/>
    <property type="match status" value="1"/>
</dbReference>
<feature type="active site" description="Proton acceptor" evidence="9 11">
    <location>
        <position position="289"/>
    </location>
</feature>
<comment type="pathway">
    <text evidence="9">Amino-acid degradation; L-phenylalanine degradation; acetoacetate and fumarate from L-phenylalanine: step 4/6.</text>
</comment>
<accession>A0A372IU74</accession>
<dbReference type="InterPro" id="IPR046452">
    <property type="entry name" value="HgmA_N"/>
</dbReference>
<dbReference type="EC" id="1.13.11.5" evidence="9 10"/>
<keyword evidence="16" id="KW-1185">Reference proteome</keyword>